<evidence type="ECO:0000313" key="4">
    <source>
        <dbReference type="EMBL" id="VAW38251.1"/>
    </source>
</evidence>
<reference evidence="4" key="1">
    <citation type="submission" date="2018-06" db="EMBL/GenBank/DDBJ databases">
        <authorList>
            <person name="Zhirakovskaya E."/>
        </authorList>
    </citation>
    <scope>NUCLEOTIDE SEQUENCE</scope>
</reference>
<name>A0A3B0V5L5_9ZZZZ</name>
<organism evidence="4">
    <name type="scientific">hydrothermal vent metagenome</name>
    <dbReference type="NCBI Taxonomy" id="652676"/>
    <lineage>
        <taxon>unclassified sequences</taxon>
        <taxon>metagenomes</taxon>
        <taxon>ecological metagenomes</taxon>
    </lineage>
</organism>
<accession>A0A3B0V5L5</accession>
<keyword evidence="2" id="KW-1133">Transmembrane helix</keyword>
<keyword evidence="2" id="KW-0812">Transmembrane</keyword>
<evidence type="ECO:0000256" key="2">
    <source>
        <dbReference type="SAM" id="Phobius"/>
    </source>
</evidence>
<protein>
    <recommendedName>
        <fullName evidence="3">GON domain-containing protein</fullName>
    </recommendedName>
</protein>
<keyword evidence="2" id="KW-0472">Membrane</keyword>
<evidence type="ECO:0000256" key="1">
    <source>
        <dbReference type="ARBA" id="ARBA00022723"/>
    </source>
</evidence>
<dbReference type="AlphaFoldDB" id="A0A3B0V5L5"/>
<feature type="domain" description="GON" evidence="3">
    <location>
        <begin position="80"/>
        <end position="276"/>
    </location>
</feature>
<keyword evidence="1" id="KW-0479">Metal-binding</keyword>
<gene>
    <name evidence="4" type="ORF">MNBD_CHLOROFLEXI01-477</name>
</gene>
<feature type="transmembrane region" description="Helical" evidence="2">
    <location>
        <begin position="12"/>
        <end position="35"/>
    </location>
</feature>
<dbReference type="Pfam" id="PF08685">
    <property type="entry name" value="GON"/>
    <property type="match status" value="1"/>
</dbReference>
<proteinExistence type="predicted"/>
<dbReference type="GO" id="GO:0008270">
    <property type="term" value="F:zinc ion binding"/>
    <property type="evidence" value="ECO:0007669"/>
    <property type="project" value="InterPro"/>
</dbReference>
<evidence type="ECO:0000259" key="3">
    <source>
        <dbReference type="PROSITE" id="PS51046"/>
    </source>
</evidence>
<dbReference type="GO" id="GO:0004222">
    <property type="term" value="F:metalloendopeptidase activity"/>
    <property type="evidence" value="ECO:0007669"/>
    <property type="project" value="InterPro"/>
</dbReference>
<dbReference type="EMBL" id="UOEU01000702">
    <property type="protein sequence ID" value="VAW38251.1"/>
    <property type="molecule type" value="Genomic_DNA"/>
</dbReference>
<sequence length="276" mass="29175">MPQQNNSSPHRLLTLLLIIGGALVVLAFYLGFVLLNNSTAQRDAVEATTVALIATQISTLQPTPPLPTPFATVTPSPVPLPSSCAMLKEQQPTAEDGPHTIYLTGQTAITLQCHNMDTAPADYLTLPSTASGNNFSLISYPEGAIVTHYEKVRINPSTLIIDPSDMTFAKLGEPLAGYSIIPVDQLNSYAVAASDFGVGMGCNRGEADAPLGRANIDLSNTPFVVDPDITFTVFGGDVQEVSNIVSEDGKIVNVAVNGRCGIIQPASPIQLVYQQP</sequence>
<dbReference type="PROSITE" id="PS51046">
    <property type="entry name" value="GON"/>
    <property type="match status" value="1"/>
</dbReference>
<dbReference type="InterPro" id="IPR012314">
    <property type="entry name" value="Pept_M12B_GON-ADAMTSs"/>
</dbReference>